<evidence type="ECO:0000256" key="1">
    <source>
        <dbReference type="ARBA" id="ARBA00022737"/>
    </source>
</evidence>
<reference evidence="4" key="1">
    <citation type="submission" date="2021-01" db="EMBL/GenBank/DDBJ databases">
        <authorList>
            <person name="Corre E."/>
            <person name="Pelletier E."/>
            <person name="Niang G."/>
            <person name="Scheremetjew M."/>
            <person name="Finn R."/>
            <person name="Kale V."/>
            <person name="Holt S."/>
            <person name="Cochrane G."/>
            <person name="Meng A."/>
            <person name="Brown T."/>
            <person name="Cohen L."/>
        </authorList>
    </citation>
    <scope>NUCLEOTIDE SEQUENCE</scope>
    <source>
        <strain evidence="4">SPMC142</strain>
    </source>
</reference>
<sequence>MKQATYAFIAAQLLSKGEKDNLAKVFRSFDTNGDGKLSMDEIKVGYLEHYGKVISDDEVEKMFAAVDTDNSGFIDYSEFVVAAMNEKSLVTNDRLAAAFKMFDKDGSGIISADEIKEVLGFGNDLTAEAVDKIVKQVDENGDGEISFEEFVTMMKKFVD</sequence>
<dbReference type="FunFam" id="1.10.238.10:FF:000001">
    <property type="entry name" value="Calmodulin 1"/>
    <property type="match status" value="1"/>
</dbReference>
<feature type="domain" description="EF-hand" evidence="3">
    <location>
        <begin position="17"/>
        <end position="52"/>
    </location>
</feature>
<evidence type="ECO:0000256" key="2">
    <source>
        <dbReference type="ARBA" id="ARBA00022837"/>
    </source>
</evidence>
<dbReference type="Pfam" id="PF13499">
    <property type="entry name" value="EF-hand_7"/>
    <property type="match status" value="2"/>
</dbReference>
<name>A0A7S3RBR2_9SPIT</name>
<accession>A0A7S3RBR2</accession>
<evidence type="ECO:0000259" key="3">
    <source>
        <dbReference type="PROSITE" id="PS50222"/>
    </source>
</evidence>
<dbReference type="InterPro" id="IPR011992">
    <property type="entry name" value="EF-hand-dom_pair"/>
</dbReference>
<dbReference type="AlphaFoldDB" id="A0A7S3RBR2"/>
<dbReference type="SMART" id="SM00054">
    <property type="entry name" value="EFh"/>
    <property type="match status" value="4"/>
</dbReference>
<dbReference type="Gene3D" id="1.10.238.10">
    <property type="entry name" value="EF-hand"/>
    <property type="match status" value="1"/>
</dbReference>
<feature type="domain" description="EF-hand" evidence="3">
    <location>
        <begin position="54"/>
        <end position="89"/>
    </location>
</feature>
<organism evidence="4">
    <name type="scientific">Strombidinopsis acuminata</name>
    <dbReference type="NCBI Taxonomy" id="141414"/>
    <lineage>
        <taxon>Eukaryota</taxon>
        <taxon>Sar</taxon>
        <taxon>Alveolata</taxon>
        <taxon>Ciliophora</taxon>
        <taxon>Intramacronucleata</taxon>
        <taxon>Spirotrichea</taxon>
        <taxon>Choreotrichia</taxon>
        <taxon>Choreotrichida</taxon>
        <taxon>Strombidinopsidae</taxon>
        <taxon>Strombidinopsis</taxon>
    </lineage>
</organism>
<proteinExistence type="predicted"/>
<dbReference type="SUPFAM" id="SSF47473">
    <property type="entry name" value="EF-hand"/>
    <property type="match status" value="1"/>
</dbReference>
<gene>
    <name evidence="4" type="ORF">SACU0126_LOCUS866</name>
</gene>
<feature type="domain" description="EF-hand" evidence="3">
    <location>
        <begin position="128"/>
        <end position="159"/>
    </location>
</feature>
<dbReference type="InterPro" id="IPR018247">
    <property type="entry name" value="EF_Hand_1_Ca_BS"/>
</dbReference>
<keyword evidence="2" id="KW-0106">Calcium</keyword>
<dbReference type="EMBL" id="HBIQ01002227">
    <property type="protein sequence ID" value="CAE0519510.1"/>
    <property type="molecule type" value="Transcribed_RNA"/>
</dbReference>
<dbReference type="InterPro" id="IPR050145">
    <property type="entry name" value="Centrin_CML-like"/>
</dbReference>
<dbReference type="PANTHER" id="PTHR23050">
    <property type="entry name" value="CALCIUM BINDING PROTEIN"/>
    <property type="match status" value="1"/>
</dbReference>
<dbReference type="GO" id="GO:0005509">
    <property type="term" value="F:calcium ion binding"/>
    <property type="evidence" value="ECO:0007669"/>
    <property type="project" value="InterPro"/>
</dbReference>
<protein>
    <recommendedName>
        <fullName evidence="3">EF-hand domain-containing protein</fullName>
    </recommendedName>
</protein>
<dbReference type="PROSITE" id="PS00018">
    <property type="entry name" value="EF_HAND_1"/>
    <property type="match status" value="4"/>
</dbReference>
<dbReference type="CDD" id="cd00051">
    <property type="entry name" value="EFh"/>
    <property type="match status" value="1"/>
</dbReference>
<feature type="domain" description="EF-hand" evidence="3">
    <location>
        <begin position="90"/>
        <end position="125"/>
    </location>
</feature>
<evidence type="ECO:0000313" key="4">
    <source>
        <dbReference type="EMBL" id="CAE0519510.1"/>
    </source>
</evidence>
<keyword evidence="1" id="KW-0677">Repeat</keyword>
<dbReference type="PROSITE" id="PS50222">
    <property type="entry name" value="EF_HAND_2"/>
    <property type="match status" value="4"/>
</dbReference>
<dbReference type="PRINTS" id="PR00450">
    <property type="entry name" value="RECOVERIN"/>
</dbReference>
<dbReference type="InterPro" id="IPR002048">
    <property type="entry name" value="EF_hand_dom"/>
</dbReference>